<dbReference type="InterPro" id="IPR029016">
    <property type="entry name" value="GAF-like_dom_sf"/>
</dbReference>
<dbReference type="Gene3D" id="3.30.70.270">
    <property type="match status" value="1"/>
</dbReference>
<dbReference type="AlphaFoldDB" id="A0A9X0XBB5"/>
<dbReference type="PANTHER" id="PTHR45138">
    <property type="entry name" value="REGULATORY COMPONENTS OF SENSORY TRANSDUCTION SYSTEM"/>
    <property type="match status" value="1"/>
</dbReference>
<dbReference type="Proteomes" id="UP000643207">
    <property type="component" value="Unassembled WGS sequence"/>
</dbReference>
<dbReference type="InterPro" id="IPR050469">
    <property type="entry name" value="Diguanylate_Cyclase"/>
</dbReference>
<dbReference type="SMART" id="SM00267">
    <property type="entry name" value="GGDEF"/>
    <property type="match status" value="1"/>
</dbReference>
<dbReference type="PANTHER" id="PTHR45138:SF9">
    <property type="entry name" value="DIGUANYLATE CYCLASE DGCM-RELATED"/>
    <property type="match status" value="1"/>
</dbReference>
<evidence type="ECO:0000256" key="2">
    <source>
        <dbReference type="ARBA" id="ARBA00034247"/>
    </source>
</evidence>
<dbReference type="InterPro" id="IPR029787">
    <property type="entry name" value="Nucleotide_cyclase"/>
</dbReference>
<dbReference type="PROSITE" id="PS50887">
    <property type="entry name" value="GGDEF"/>
    <property type="match status" value="1"/>
</dbReference>
<proteinExistence type="predicted"/>
<reference evidence="4 5" key="1">
    <citation type="submission" date="2021-01" db="EMBL/GenBank/DDBJ databases">
        <title>Piscinibacter sp. Jin2 Genome sequencing and assembly.</title>
        <authorList>
            <person name="Kim I."/>
        </authorList>
    </citation>
    <scope>NUCLEOTIDE SEQUENCE [LARGE SCALE GENOMIC DNA]</scope>
    <source>
        <strain evidence="4 5">Jin2</strain>
    </source>
</reference>
<dbReference type="GO" id="GO:1902201">
    <property type="term" value="P:negative regulation of bacterial-type flagellum-dependent cell motility"/>
    <property type="evidence" value="ECO:0007669"/>
    <property type="project" value="TreeGrafter"/>
</dbReference>
<protein>
    <recommendedName>
        <fullName evidence="1">diguanylate cyclase</fullName>
        <ecNumber evidence="1">2.7.7.65</ecNumber>
    </recommendedName>
</protein>
<dbReference type="GO" id="GO:0052621">
    <property type="term" value="F:diguanylate cyclase activity"/>
    <property type="evidence" value="ECO:0007669"/>
    <property type="project" value="UniProtKB-EC"/>
</dbReference>
<evidence type="ECO:0000256" key="1">
    <source>
        <dbReference type="ARBA" id="ARBA00012528"/>
    </source>
</evidence>
<feature type="domain" description="GGDEF" evidence="3">
    <location>
        <begin position="242"/>
        <end position="375"/>
    </location>
</feature>
<dbReference type="FunFam" id="3.30.70.270:FF:000001">
    <property type="entry name" value="Diguanylate cyclase domain protein"/>
    <property type="match status" value="1"/>
</dbReference>
<gene>
    <name evidence="4" type="ORF">JI742_00530</name>
</gene>
<dbReference type="NCBIfam" id="TIGR00254">
    <property type="entry name" value="GGDEF"/>
    <property type="match status" value="1"/>
</dbReference>
<dbReference type="InterPro" id="IPR043128">
    <property type="entry name" value="Rev_trsase/Diguanyl_cyclase"/>
</dbReference>
<dbReference type="EC" id="2.7.7.65" evidence="1"/>
<dbReference type="RefSeq" id="WP_201822951.1">
    <property type="nucleotide sequence ID" value="NZ_JAERRA010000001.1"/>
</dbReference>
<evidence type="ECO:0000259" key="3">
    <source>
        <dbReference type="PROSITE" id="PS50887"/>
    </source>
</evidence>
<dbReference type="GO" id="GO:0005886">
    <property type="term" value="C:plasma membrane"/>
    <property type="evidence" value="ECO:0007669"/>
    <property type="project" value="TreeGrafter"/>
</dbReference>
<keyword evidence="5" id="KW-1185">Reference proteome</keyword>
<dbReference type="GO" id="GO:0043709">
    <property type="term" value="P:cell adhesion involved in single-species biofilm formation"/>
    <property type="evidence" value="ECO:0007669"/>
    <property type="project" value="TreeGrafter"/>
</dbReference>
<dbReference type="Pfam" id="PF00990">
    <property type="entry name" value="GGDEF"/>
    <property type="match status" value="1"/>
</dbReference>
<dbReference type="EMBL" id="JAERRA010000001">
    <property type="protein sequence ID" value="MBL0718364.1"/>
    <property type="molecule type" value="Genomic_DNA"/>
</dbReference>
<name>A0A9X0XBB5_9BURK</name>
<comment type="catalytic activity">
    <reaction evidence="2">
        <text>2 GTP = 3',3'-c-di-GMP + 2 diphosphate</text>
        <dbReference type="Rhea" id="RHEA:24898"/>
        <dbReference type="ChEBI" id="CHEBI:33019"/>
        <dbReference type="ChEBI" id="CHEBI:37565"/>
        <dbReference type="ChEBI" id="CHEBI:58805"/>
        <dbReference type="EC" id="2.7.7.65"/>
    </reaction>
</comment>
<dbReference type="SUPFAM" id="SSF55073">
    <property type="entry name" value="Nucleotide cyclase"/>
    <property type="match status" value="1"/>
</dbReference>
<evidence type="ECO:0000313" key="5">
    <source>
        <dbReference type="Proteomes" id="UP000643207"/>
    </source>
</evidence>
<dbReference type="InterPro" id="IPR000160">
    <property type="entry name" value="GGDEF_dom"/>
</dbReference>
<evidence type="ECO:0000313" key="4">
    <source>
        <dbReference type="EMBL" id="MBL0718364.1"/>
    </source>
</evidence>
<dbReference type="CDD" id="cd01949">
    <property type="entry name" value="GGDEF"/>
    <property type="match status" value="1"/>
</dbReference>
<dbReference type="SUPFAM" id="SSF55781">
    <property type="entry name" value="GAF domain-like"/>
    <property type="match status" value="1"/>
</dbReference>
<organism evidence="4 5">
    <name type="scientific">Aquariibacter lacus</name>
    <dbReference type="NCBI Taxonomy" id="2801332"/>
    <lineage>
        <taxon>Bacteria</taxon>
        <taxon>Pseudomonadati</taxon>
        <taxon>Pseudomonadota</taxon>
        <taxon>Betaproteobacteria</taxon>
        <taxon>Burkholderiales</taxon>
        <taxon>Sphaerotilaceae</taxon>
        <taxon>Aquariibacter</taxon>
    </lineage>
</organism>
<comment type="caution">
    <text evidence="4">The sequence shown here is derived from an EMBL/GenBank/DDBJ whole genome shotgun (WGS) entry which is preliminary data.</text>
</comment>
<accession>A0A9X0XBB5</accession>
<dbReference type="Gene3D" id="3.30.450.40">
    <property type="match status" value="1"/>
</dbReference>
<sequence length="375" mass="40867">MSWKNFLNLLQRPSSAPLARGSDETAAQCLDVPAEQLALSESVLQTAVRLMAQDSTDTAAIVTAYCESLTRFAPRIKLAWVWFGDRDTQAIRPQYMAGAARAYAESLVIERSFLTRLGPAFRSLNGIGPQEYEVSARSSFGPWREMARQHATRSVLALPLGSTEPGKCGLAVFYADTENYFSQTGIRLFEALAQLFSMTLSKAARIEGLEREALVDALTGLGNRRAVDLAVRRSDTAAASAPLGIVLLADLDHFKRINDTHGHPAGDAVLREAAARLRACVRGSDLVARWGGEEFLLLLRGARPDDARRIAEKVCQAFRDRPVQPEGVRPLKLTVSIGLAAWQPEADFDAALARADAALYAAKQGGRDGWRLADD</sequence>